<name>A0A409VFH6_9AGAR</name>
<dbReference type="EMBL" id="NHYE01005659">
    <property type="protein sequence ID" value="PPQ65003.1"/>
    <property type="molecule type" value="Genomic_DNA"/>
</dbReference>
<dbReference type="Proteomes" id="UP000284706">
    <property type="component" value="Unassembled WGS sequence"/>
</dbReference>
<evidence type="ECO:0000313" key="3">
    <source>
        <dbReference type="Proteomes" id="UP000284706"/>
    </source>
</evidence>
<dbReference type="OrthoDB" id="3364141at2759"/>
<evidence type="ECO:0000256" key="1">
    <source>
        <dbReference type="SAM" id="MobiDB-lite"/>
    </source>
</evidence>
<dbReference type="AlphaFoldDB" id="A0A409VFH6"/>
<proteinExistence type="predicted"/>
<keyword evidence="3" id="KW-1185">Reference proteome</keyword>
<feature type="region of interest" description="Disordered" evidence="1">
    <location>
        <begin position="217"/>
        <end position="255"/>
    </location>
</feature>
<dbReference type="InParanoid" id="A0A409VFH6"/>
<reference evidence="2 3" key="1">
    <citation type="journal article" date="2018" name="Evol. Lett.">
        <title>Horizontal gene cluster transfer increased hallucinogenic mushroom diversity.</title>
        <authorList>
            <person name="Reynolds H.T."/>
            <person name="Vijayakumar V."/>
            <person name="Gluck-Thaler E."/>
            <person name="Korotkin H.B."/>
            <person name="Matheny P.B."/>
            <person name="Slot J.C."/>
        </authorList>
    </citation>
    <scope>NUCLEOTIDE SEQUENCE [LARGE SCALE GENOMIC DNA]</scope>
    <source>
        <strain evidence="2 3">SRW20</strain>
    </source>
</reference>
<organism evidence="2 3">
    <name type="scientific">Gymnopilus dilepis</name>
    <dbReference type="NCBI Taxonomy" id="231916"/>
    <lineage>
        <taxon>Eukaryota</taxon>
        <taxon>Fungi</taxon>
        <taxon>Dikarya</taxon>
        <taxon>Basidiomycota</taxon>
        <taxon>Agaricomycotina</taxon>
        <taxon>Agaricomycetes</taxon>
        <taxon>Agaricomycetidae</taxon>
        <taxon>Agaricales</taxon>
        <taxon>Agaricineae</taxon>
        <taxon>Hymenogastraceae</taxon>
        <taxon>Gymnopilus</taxon>
    </lineage>
</organism>
<evidence type="ECO:0000313" key="2">
    <source>
        <dbReference type="EMBL" id="PPQ65003.1"/>
    </source>
</evidence>
<comment type="caution">
    <text evidence="2">The sequence shown here is derived from an EMBL/GenBank/DDBJ whole genome shotgun (WGS) entry which is preliminary data.</text>
</comment>
<feature type="compositionally biased region" description="Acidic residues" evidence="1">
    <location>
        <begin position="243"/>
        <end position="255"/>
    </location>
</feature>
<dbReference type="STRING" id="231916.A0A409VFH6"/>
<protein>
    <submittedName>
        <fullName evidence="2">Uncharacterized protein</fullName>
    </submittedName>
</protein>
<sequence length="255" mass="28464">MTTCQTWSAATSHIRHPWFDTTIMKRKHREIVSPDEEQDLAAAAALRAPLPKRRRMSNLERGFAQMSLGFSDLADIPVVPVEPPPSTITVTPMDADMLPASSSTYSSTSPPVHQLPYTVEEPVVPEVKMKTSSWYEPERDRMSFLRSRRSAADVPRTGIVITDLDSFTEEDEEEDGDVSINSALLDAIRSNTIDNSTKTPTPAPSTSQALVLFRPLPIPDLRKEEEGGRTEEVEVVDTREEERPVDEDVAMDIED</sequence>
<feature type="compositionally biased region" description="Basic and acidic residues" evidence="1">
    <location>
        <begin position="220"/>
        <end position="242"/>
    </location>
</feature>
<gene>
    <name evidence="2" type="ORF">CVT26_015713</name>
</gene>
<accession>A0A409VFH6</accession>